<dbReference type="Proteomes" id="UP000593571">
    <property type="component" value="Unassembled WGS sequence"/>
</dbReference>
<comment type="caution">
    <text evidence="1">The sequence shown here is derived from an EMBL/GenBank/DDBJ whole genome shotgun (WGS) entry which is preliminary data.</text>
</comment>
<protein>
    <submittedName>
        <fullName evidence="1">Uncharacterized protein</fullName>
    </submittedName>
</protein>
<accession>A0A7J8BEB6</accession>
<evidence type="ECO:0000313" key="1">
    <source>
        <dbReference type="EMBL" id="KAF6397163.1"/>
    </source>
</evidence>
<organism evidence="1 2">
    <name type="scientific">Rousettus aegyptiacus</name>
    <name type="common">Egyptian fruit bat</name>
    <name type="synonym">Pteropus aegyptiacus</name>
    <dbReference type="NCBI Taxonomy" id="9407"/>
    <lineage>
        <taxon>Eukaryota</taxon>
        <taxon>Metazoa</taxon>
        <taxon>Chordata</taxon>
        <taxon>Craniata</taxon>
        <taxon>Vertebrata</taxon>
        <taxon>Euteleostomi</taxon>
        <taxon>Mammalia</taxon>
        <taxon>Eutheria</taxon>
        <taxon>Laurasiatheria</taxon>
        <taxon>Chiroptera</taxon>
        <taxon>Yinpterochiroptera</taxon>
        <taxon>Pteropodoidea</taxon>
        <taxon>Pteropodidae</taxon>
        <taxon>Rousettinae</taxon>
        <taxon>Rousettus</taxon>
    </lineage>
</organism>
<gene>
    <name evidence="1" type="ORF">HJG63_009825</name>
</gene>
<name>A0A7J8BEB6_ROUAE</name>
<dbReference type="EMBL" id="JACASE010000017">
    <property type="protein sequence ID" value="KAF6397163.1"/>
    <property type="molecule type" value="Genomic_DNA"/>
</dbReference>
<proteinExistence type="predicted"/>
<sequence length="129" mass="14349">MLWTGVRLRKRLDAIEFCLLQTPCYWRLSDALLPPKCPQAERKCVPDPVAGSRVCVREGKRVEKQDLDEKFIGTTCAVQFSGSCIQAAMTINSKAVVQSPGRGRKGAMILNLQHHITARLGRGVCYSVF</sequence>
<reference evidence="1 2" key="1">
    <citation type="journal article" date="2020" name="Nature">
        <title>Six reference-quality genomes reveal evolution of bat adaptations.</title>
        <authorList>
            <person name="Jebb D."/>
            <person name="Huang Z."/>
            <person name="Pippel M."/>
            <person name="Hughes G.M."/>
            <person name="Lavrichenko K."/>
            <person name="Devanna P."/>
            <person name="Winkler S."/>
            <person name="Jermiin L.S."/>
            <person name="Skirmuntt E.C."/>
            <person name="Katzourakis A."/>
            <person name="Burkitt-Gray L."/>
            <person name="Ray D.A."/>
            <person name="Sullivan K.A.M."/>
            <person name="Roscito J.G."/>
            <person name="Kirilenko B.M."/>
            <person name="Davalos L.M."/>
            <person name="Corthals A.P."/>
            <person name="Power M.L."/>
            <person name="Jones G."/>
            <person name="Ransome R.D."/>
            <person name="Dechmann D.K.N."/>
            <person name="Locatelli A.G."/>
            <person name="Puechmaille S.J."/>
            <person name="Fedrigo O."/>
            <person name="Jarvis E.D."/>
            <person name="Hiller M."/>
            <person name="Vernes S.C."/>
            <person name="Myers E.W."/>
            <person name="Teeling E.C."/>
        </authorList>
    </citation>
    <scope>NUCLEOTIDE SEQUENCE [LARGE SCALE GENOMIC DNA]</scope>
    <source>
        <strain evidence="1">MRouAeg1</strain>
        <tissue evidence="1">Muscle</tissue>
    </source>
</reference>
<evidence type="ECO:0000313" key="2">
    <source>
        <dbReference type="Proteomes" id="UP000593571"/>
    </source>
</evidence>
<keyword evidence="2" id="KW-1185">Reference proteome</keyword>
<dbReference type="AlphaFoldDB" id="A0A7J8BEB6"/>